<feature type="compositionally biased region" description="Polar residues" evidence="1">
    <location>
        <begin position="1513"/>
        <end position="1534"/>
    </location>
</feature>
<feature type="compositionally biased region" description="Polar residues" evidence="1">
    <location>
        <begin position="984"/>
        <end position="996"/>
    </location>
</feature>
<feature type="region of interest" description="Disordered" evidence="1">
    <location>
        <begin position="1505"/>
        <end position="1664"/>
    </location>
</feature>
<feature type="compositionally biased region" description="Basic and acidic residues" evidence="1">
    <location>
        <begin position="1290"/>
        <end position="1300"/>
    </location>
</feature>
<keyword evidence="3" id="KW-1185">Reference proteome</keyword>
<feature type="region of interest" description="Disordered" evidence="1">
    <location>
        <begin position="521"/>
        <end position="577"/>
    </location>
</feature>
<evidence type="ECO:0000313" key="3">
    <source>
        <dbReference type="Proteomes" id="UP000325780"/>
    </source>
</evidence>
<feature type="compositionally biased region" description="Basic and acidic residues" evidence="1">
    <location>
        <begin position="120"/>
        <end position="157"/>
    </location>
</feature>
<feature type="compositionally biased region" description="Polar residues" evidence="1">
    <location>
        <begin position="205"/>
        <end position="225"/>
    </location>
</feature>
<feature type="region of interest" description="Disordered" evidence="1">
    <location>
        <begin position="1265"/>
        <end position="1415"/>
    </location>
</feature>
<proteinExistence type="predicted"/>
<feature type="compositionally biased region" description="Basic and acidic residues" evidence="1">
    <location>
        <begin position="1584"/>
        <end position="1597"/>
    </location>
</feature>
<dbReference type="PANTHER" id="PTHR40641:SF2">
    <property type="entry name" value="INVOLUCRIN REPEAT PROTEIN"/>
    <property type="match status" value="1"/>
</dbReference>
<organism evidence="2 3">
    <name type="scientific">Aspergillus avenaceus</name>
    <dbReference type="NCBI Taxonomy" id="36643"/>
    <lineage>
        <taxon>Eukaryota</taxon>
        <taxon>Fungi</taxon>
        <taxon>Dikarya</taxon>
        <taxon>Ascomycota</taxon>
        <taxon>Pezizomycotina</taxon>
        <taxon>Eurotiomycetes</taxon>
        <taxon>Eurotiomycetidae</taxon>
        <taxon>Eurotiales</taxon>
        <taxon>Aspergillaceae</taxon>
        <taxon>Aspergillus</taxon>
        <taxon>Aspergillus subgen. Circumdati</taxon>
    </lineage>
</organism>
<feature type="region of interest" description="Disordered" evidence="1">
    <location>
        <begin position="406"/>
        <end position="447"/>
    </location>
</feature>
<dbReference type="Proteomes" id="UP000325780">
    <property type="component" value="Unassembled WGS sequence"/>
</dbReference>
<evidence type="ECO:0008006" key="4">
    <source>
        <dbReference type="Google" id="ProtNLM"/>
    </source>
</evidence>
<feature type="region of interest" description="Disordered" evidence="1">
    <location>
        <begin position="1127"/>
        <end position="1158"/>
    </location>
</feature>
<feature type="compositionally biased region" description="Basic and acidic residues" evidence="1">
    <location>
        <begin position="89"/>
        <end position="112"/>
    </location>
</feature>
<feature type="compositionally biased region" description="Low complexity" evidence="1">
    <location>
        <begin position="31"/>
        <end position="40"/>
    </location>
</feature>
<feature type="compositionally biased region" description="Pro residues" evidence="1">
    <location>
        <begin position="185"/>
        <end position="197"/>
    </location>
</feature>
<feature type="compositionally biased region" description="Low complexity" evidence="1">
    <location>
        <begin position="10"/>
        <end position="22"/>
    </location>
</feature>
<feature type="compositionally biased region" description="Basic residues" evidence="1">
    <location>
        <begin position="530"/>
        <end position="541"/>
    </location>
</feature>
<feature type="compositionally biased region" description="Basic and acidic residues" evidence="1">
    <location>
        <begin position="1194"/>
        <end position="1205"/>
    </location>
</feature>
<feature type="region of interest" description="Disordered" evidence="1">
    <location>
        <begin position="734"/>
        <end position="760"/>
    </location>
</feature>
<reference evidence="2 3" key="1">
    <citation type="submission" date="2019-04" db="EMBL/GenBank/DDBJ databases">
        <title>Friends and foes A comparative genomics study of 23 Aspergillus species from section Flavi.</title>
        <authorList>
            <consortium name="DOE Joint Genome Institute"/>
            <person name="Kjaerbolling I."/>
            <person name="Vesth T."/>
            <person name="Frisvad J.C."/>
            <person name="Nybo J.L."/>
            <person name="Theobald S."/>
            <person name="Kildgaard S."/>
            <person name="Isbrandt T."/>
            <person name="Kuo A."/>
            <person name="Sato A."/>
            <person name="Lyhne E.K."/>
            <person name="Kogle M.E."/>
            <person name="Wiebenga A."/>
            <person name="Kun R.S."/>
            <person name="Lubbers R.J."/>
            <person name="Makela M.R."/>
            <person name="Barry K."/>
            <person name="Chovatia M."/>
            <person name="Clum A."/>
            <person name="Daum C."/>
            <person name="Haridas S."/>
            <person name="He G."/>
            <person name="LaButti K."/>
            <person name="Lipzen A."/>
            <person name="Mondo S."/>
            <person name="Riley R."/>
            <person name="Salamov A."/>
            <person name="Simmons B.A."/>
            <person name="Magnuson J.K."/>
            <person name="Henrissat B."/>
            <person name="Mortensen U.H."/>
            <person name="Larsen T.O."/>
            <person name="Devries R.P."/>
            <person name="Grigoriev I.V."/>
            <person name="Machida M."/>
            <person name="Baker S.E."/>
            <person name="Andersen M.R."/>
        </authorList>
    </citation>
    <scope>NUCLEOTIDE SEQUENCE [LARGE SCALE GENOMIC DNA]</scope>
    <source>
        <strain evidence="2 3">IBT 18842</strain>
    </source>
</reference>
<feature type="compositionally biased region" description="Polar residues" evidence="1">
    <location>
        <begin position="406"/>
        <end position="420"/>
    </location>
</feature>
<feature type="compositionally biased region" description="Pro residues" evidence="1">
    <location>
        <begin position="973"/>
        <end position="983"/>
    </location>
</feature>
<feature type="region of interest" description="Disordered" evidence="1">
    <location>
        <begin position="1183"/>
        <end position="1208"/>
    </location>
</feature>
<feature type="compositionally biased region" description="Polar residues" evidence="1">
    <location>
        <begin position="270"/>
        <end position="283"/>
    </location>
</feature>
<dbReference type="InterPro" id="IPR053268">
    <property type="entry name" value="Woronin_anchor"/>
</dbReference>
<feature type="compositionally biased region" description="Basic and acidic residues" evidence="1">
    <location>
        <begin position="41"/>
        <end position="50"/>
    </location>
</feature>
<protein>
    <recommendedName>
        <fullName evidence="4">Involucrin repeat protein</fullName>
    </recommendedName>
</protein>
<evidence type="ECO:0000256" key="1">
    <source>
        <dbReference type="SAM" id="MobiDB-lite"/>
    </source>
</evidence>
<dbReference type="PANTHER" id="PTHR40641">
    <property type="entry name" value="INVOLUCRIN REPEAT PROTEIN (AFU_ORTHOLOGUE AFUA_2G08060)"/>
    <property type="match status" value="1"/>
</dbReference>
<sequence length="1726" mass="187657">MFKAFLAGGRSSDTRSTSSSQKSSRRRTDSRASSTVSGKSSRGDDRDRGLGDPSTYPSFGTRSKRYAPSAAGDSVASSYATAEPGSLAESDRIIERSPKRRETNDSEYRDPYQDASELDGNPRRRQDRARSPSRERERRRPNRDDHPNEMDNDDHGNRRERKRAQSGDIYMSPTSVAGANLIPDMPGPDHPQFPPPIHSAHPVTSMPSSPNVTGTYDPNAHQQFPGQFPAFIAEPYRPPNPAGEAAEYYGDQGQSVAQQPGVRPKPPTVIPNSQPHLMSASPTANPPPEPSSMGEVGAAAAYYDDVELENQASTQSNYSPSSAAPRPPRPTIQTTGISGPGTAATAGIEGDSSQEDVEFASPALPVEPSTSNTVLNAHNPLHTHSGAAGTAAMGAAAAYIIGHNQQSSSNVGHSSQYSNHNNEETSAHDLEAPGPFAHPSHPGATLYPANAEVPAAYAAHPLHPDPAPLYHGSPFQSGELAFQQRQRGPLDKFIDFWRDPEGVGMFEDYTESIGVCKHCFEPGTTSRDAPRKHEHKPRRRSSDRYSNGSRVDKANRYTSSEDEGRRRKQPSRNSWLPGMLAGYTLKSLFSTKDFEDTYNIRPGRVTSSPQGNESVSTFERRSRTSHGVFRHSYHNSAELSSESHEELRRRSRSRSRSSSRSKKNSRVRDAALGAAIGVTTVRVDQSRDRHGSQSQSPQEAKSRKYSSSDSSFVDISRPARKSVVGGLSSFFTASSENRKKRRTKRRANFLATHNSSSSSSLDADLAFGSGYAKKLSNKPGKQLKKDRKDVDAALLELGAAATALAASSRWKRKSGEARASKGSRLGRSDSLSSASDDIWEDVDSGEQSSSSVSSALAFGGSGIYGSTSQSSESGTSFWGWRWGRRKEKKQKKKDSRISEGHSYTRTAVGAGALGTATLASGYRREGKMSSEDTTVSGTEGLQHVAPISTNDPSRFDVVNVPPFPSQPALVRPGPIPLQQPQPVTPVSQAVYTSQGESIHAYSASPRPPESASHDTSVPRDHGSQRLAFEPWSQNVPGYVGPGVVMAKPNRPPRRSDSLPVFHAEPLESVSVKRRSNLKDQASVQFDLTREQAERERVADRLDRLKRDMGREEGVQLVDRESDVVSFETQHRSRRYYEEHRDSNSEYRDHHAQDAQEEIGSSSAIGAATVGAVGAAAAYLSYEDSSDTNQRHHHERSEKRRAERRYVTSTESAFSSHSFSNRTYSSAGGVSNACHEEGHIKTSAFRDISRKKPIYDDYAQFFAPEELRHSPDMHARPVPPKITEGIEEEPVGEHAMAEGKSHGGLPGPVPELRLIEPTPPQSSTGSSRDTDSPRLSSPKITQDDKNPKSADTGSRVSWGKHEMHEYEVLSTSSEVDSVDHEFTTGPEQERQPISNSPSGWPDDQVKPAPRGVPEDHAADIDFAATVAAATAAAGFDDSLTSHIREELVSSPKLPQSYVEDEVEVSAKYLENQALYSEPESLARGGSVSDEFGFPSSIAQEVLEKLNRKKGPSEASKSAFTEGNTDYQVLRSSGNDGRSESPPAEALPMPGGFDEELSGQGKEHGYMCQISRDDMGSAVVVPVSGDKSKSKKETSKVDNLELSSADENVLFGTGAMSTEARKPPRKRHPRKDSDSPDGCASAPSTPLRVDGISDKNRSVEKEAKEKSFGGILASTLSSEAPEPIGNRLSLSSDVHSALEIRSEIEAKVLNRRDGESTDYRDTVEHLKV</sequence>
<feature type="compositionally biased region" description="Polar residues" evidence="1">
    <location>
        <begin position="1320"/>
        <end position="1339"/>
    </location>
</feature>
<feature type="compositionally biased region" description="Basic and acidic residues" evidence="1">
    <location>
        <begin position="1376"/>
        <end position="1389"/>
    </location>
</feature>
<feature type="compositionally biased region" description="Basic and acidic residues" evidence="1">
    <location>
        <begin position="1127"/>
        <end position="1153"/>
    </location>
</feature>
<feature type="region of interest" description="Disordered" evidence="1">
    <location>
        <begin position="883"/>
        <end position="1061"/>
    </location>
</feature>
<name>A0A5N6TFT9_ASPAV</name>
<feature type="compositionally biased region" description="Basic and acidic residues" evidence="1">
    <location>
        <begin position="1559"/>
        <end position="1573"/>
    </location>
</feature>
<feature type="compositionally biased region" description="Basic and acidic residues" evidence="1">
    <location>
        <begin position="1649"/>
        <end position="1664"/>
    </location>
</feature>
<feature type="compositionally biased region" description="Basic residues" evidence="1">
    <location>
        <begin position="738"/>
        <end position="747"/>
    </location>
</feature>
<dbReference type="OrthoDB" id="5365701at2759"/>
<gene>
    <name evidence="2" type="ORF">BDV25DRAFT_144874</name>
</gene>
<feature type="region of interest" description="Disordered" evidence="1">
    <location>
        <begin position="1"/>
        <end position="358"/>
    </location>
</feature>
<feature type="compositionally biased region" description="Polar residues" evidence="1">
    <location>
        <begin position="605"/>
        <end position="617"/>
    </location>
</feature>
<feature type="compositionally biased region" description="Low complexity" evidence="1">
    <location>
        <begin position="906"/>
        <end position="919"/>
    </location>
</feature>
<feature type="region of interest" description="Disordered" evidence="1">
    <location>
        <begin position="599"/>
        <end position="712"/>
    </location>
</feature>
<feature type="compositionally biased region" description="Basic and acidic residues" evidence="1">
    <location>
        <begin position="1265"/>
        <end position="1274"/>
    </location>
</feature>
<feature type="compositionally biased region" description="Basic residues" evidence="1">
    <location>
        <begin position="883"/>
        <end position="894"/>
    </location>
</feature>
<feature type="compositionally biased region" description="Basic residues" evidence="1">
    <location>
        <begin position="649"/>
        <end position="665"/>
    </location>
</feature>
<dbReference type="EMBL" id="ML742373">
    <property type="protein sequence ID" value="KAE8145202.1"/>
    <property type="molecule type" value="Genomic_DNA"/>
</dbReference>
<feature type="region of interest" description="Disordered" evidence="1">
    <location>
        <begin position="810"/>
        <end position="853"/>
    </location>
</feature>
<evidence type="ECO:0000313" key="2">
    <source>
        <dbReference type="EMBL" id="KAE8145202.1"/>
    </source>
</evidence>
<feature type="compositionally biased region" description="Basic and acidic residues" evidence="1">
    <location>
        <begin position="421"/>
        <end position="431"/>
    </location>
</feature>
<feature type="compositionally biased region" description="Low complexity" evidence="1">
    <location>
        <begin position="820"/>
        <end position="836"/>
    </location>
</feature>
<accession>A0A5N6TFT9</accession>